<gene>
    <name evidence="3" type="ordered locus">Daro_3610</name>
</gene>
<feature type="region of interest" description="Disordered" evidence="1">
    <location>
        <begin position="1"/>
        <end position="22"/>
    </location>
</feature>
<dbReference type="KEGG" id="dar:Daro_3610"/>
<dbReference type="Pfam" id="PF19266">
    <property type="entry name" value="CIS_tube"/>
    <property type="match status" value="1"/>
</dbReference>
<dbReference type="InterPro" id="IPR045361">
    <property type="entry name" value="CIS_tube_prot_N"/>
</dbReference>
<dbReference type="HOGENOM" id="CLU_075813_2_0_4"/>
<evidence type="ECO:0000313" key="3">
    <source>
        <dbReference type="EMBL" id="AAZ48339.1"/>
    </source>
</evidence>
<evidence type="ECO:0000256" key="1">
    <source>
        <dbReference type="SAM" id="MobiDB-lite"/>
    </source>
</evidence>
<dbReference type="STRING" id="159087.Daro_3610"/>
<organism evidence="3">
    <name type="scientific">Dechloromonas aromatica (strain RCB)</name>
    <dbReference type="NCBI Taxonomy" id="159087"/>
    <lineage>
        <taxon>Bacteria</taxon>
        <taxon>Pseudomonadati</taxon>
        <taxon>Pseudomonadota</taxon>
        <taxon>Betaproteobacteria</taxon>
        <taxon>Rhodocyclales</taxon>
        <taxon>Azonexaceae</taxon>
        <taxon>Dechloromonas</taxon>
    </lineage>
</organism>
<dbReference type="eggNOG" id="COG1652">
    <property type="taxonomic scope" value="Bacteria"/>
</dbReference>
<evidence type="ECO:0000259" key="2">
    <source>
        <dbReference type="Pfam" id="PF19266"/>
    </source>
</evidence>
<name>Q479Z2_DECAR</name>
<feature type="domain" description="Contractile injection system tube protein N-terminal" evidence="2">
    <location>
        <begin position="31"/>
        <end position="182"/>
    </location>
</feature>
<dbReference type="EMBL" id="CP000089">
    <property type="protein sequence ID" value="AAZ48339.1"/>
    <property type="molecule type" value="Genomic_DNA"/>
</dbReference>
<protein>
    <recommendedName>
        <fullName evidence="2">Contractile injection system tube protein N-terminal domain-containing protein</fullName>
    </recommendedName>
</protein>
<reference evidence="3" key="1">
    <citation type="submission" date="2005-08" db="EMBL/GenBank/DDBJ databases">
        <title>Complete sequence of Dechloromonas aromatica RCB.</title>
        <authorList>
            <person name="Salinero K.K."/>
            <person name="Copeland A."/>
            <person name="Lucas S."/>
            <person name="Lapidus A."/>
            <person name="Barry K."/>
            <person name="Detter J.C."/>
            <person name="Glavina T."/>
            <person name="Hammon N."/>
            <person name="Israni S."/>
            <person name="Pitluck S."/>
            <person name="Di Bartolo G."/>
            <person name="Trong S."/>
            <person name="Schmutz J."/>
            <person name="Larimer F."/>
            <person name="Land M."/>
            <person name="Ivanova N."/>
            <person name="Richardson P."/>
        </authorList>
    </citation>
    <scope>NUCLEOTIDE SEQUENCE</scope>
    <source>
        <strain evidence="3">RCB</strain>
    </source>
</reference>
<feature type="compositionally biased region" description="Gly residues" evidence="1">
    <location>
        <begin position="7"/>
        <end position="19"/>
    </location>
</feature>
<proteinExistence type="predicted"/>
<dbReference type="AlphaFoldDB" id="Q479Z2"/>
<accession>Q479Z2</accession>
<sequence length="246" mass="26695">MSFGPASGMGAGQGSGGLGQIDIGGMPNGTLEKLTILAHSQPDYSDQAIARFAAYVNPAEITQSYEIEYDAAQGSGTTSSRMEFKKVKPGDLTLTFFIDGTGANGVKAEVQAEVEQFQKVTGYNGDIHRPNYLKVVWGTLQVKRCVLKSASIAYKLFRADGVPLRAVITAVFTDNSDDQTRVATAQDQSPDLTHRRIFKAGDRLPALCNAIYGDPRLYLRVAEANGLDDFRHIEPGTELFFPPLEK</sequence>